<dbReference type="GO" id="GO:0043565">
    <property type="term" value="F:sequence-specific DNA binding"/>
    <property type="evidence" value="ECO:0007669"/>
    <property type="project" value="InterPro"/>
</dbReference>
<keyword evidence="4" id="KW-0472">Membrane</keyword>
<keyword evidence="3" id="KW-0804">Transcription</keyword>
<gene>
    <name evidence="6" type="ORF">GC093_31420</name>
</gene>
<dbReference type="Proteomes" id="UP000641588">
    <property type="component" value="Unassembled WGS sequence"/>
</dbReference>
<keyword evidence="4" id="KW-0812">Transmembrane</keyword>
<evidence type="ECO:0000313" key="6">
    <source>
        <dbReference type="EMBL" id="NOU97706.1"/>
    </source>
</evidence>
<dbReference type="AlphaFoldDB" id="A0A972GVK2"/>
<keyword evidence="2" id="KW-0238">DNA-binding</keyword>
<dbReference type="SUPFAM" id="SSF46689">
    <property type="entry name" value="Homeodomain-like"/>
    <property type="match status" value="1"/>
</dbReference>
<dbReference type="PANTHER" id="PTHR43280">
    <property type="entry name" value="ARAC-FAMILY TRANSCRIPTIONAL REGULATOR"/>
    <property type="match status" value="1"/>
</dbReference>
<evidence type="ECO:0000256" key="1">
    <source>
        <dbReference type="ARBA" id="ARBA00023015"/>
    </source>
</evidence>
<dbReference type="Pfam" id="PF12833">
    <property type="entry name" value="HTH_18"/>
    <property type="match status" value="1"/>
</dbReference>
<feature type="transmembrane region" description="Helical" evidence="4">
    <location>
        <begin position="318"/>
        <end position="337"/>
    </location>
</feature>
<feature type="transmembrane region" description="Helical" evidence="4">
    <location>
        <begin position="20"/>
        <end position="41"/>
    </location>
</feature>
<dbReference type="GO" id="GO:0003700">
    <property type="term" value="F:DNA-binding transcription factor activity"/>
    <property type="evidence" value="ECO:0007669"/>
    <property type="project" value="InterPro"/>
</dbReference>
<name>A0A972GVK2_9BACL</name>
<keyword evidence="7" id="KW-1185">Reference proteome</keyword>
<dbReference type="PROSITE" id="PS01124">
    <property type="entry name" value="HTH_ARAC_FAMILY_2"/>
    <property type="match status" value="1"/>
</dbReference>
<evidence type="ECO:0000256" key="3">
    <source>
        <dbReference type="ARBA" id="ARBA00023163"/>
    </source>
</evidence>
<dbReference type="PANTHER" id="PTHR43280:SF2">
    <property type="entry name" value="HTH-TYPE TRANSCRIPTIONAL REGULATOR EXSA"/>
    <property type="match status" value="1"/>
</dbReference>
<accession>A0A972GVK2</accession>
<evidence type="ECO:0000259" key="5">
    <source>
        <dbReference type="PROSITE" id="PS01124"/>
    </source>
</evidence>
<reference evidence="6" key="1">
    <citation type="submission" date="2019-10" db="EMBL/GenBank/DDBJ databases">
        <title>Description of Paenibacillus glebae sp. nov.</title>
        <authorList>
            <person name="Carlier A."/>
            <person name="Qi S."/>
        </authorList>
    </citation>
    <scope>NUCLEOTIDE SEQUENCE</scope>
    <source>
        <strain evidence="6">LMG 31456</strain>
    </source>
</reference>
<dbReference type="Pfam" id="PF17853">
    <property type="entry name" value="GGDEF_2"/>
    <property type="match status" value="1"/>
</dbReference>
<dbReference type="InterPro" id="IPR009057">
    <property type="entry name" value="Homeodomain-like_sf"/>
</dbReference>
<dbReference type="Gene3D" id="3.30.450.20">
    <property type="entry name" value="PAS domain"/>
    <property type="match status" value="1"/>
</dbReference>
<evidence type="ECO:0000313" key="7">
    <source>
        <dbReference type="Proteomes" id="UP000641588"/>
    </source>
</evidence>
<dbReference type="Gene3D" id="1.10.10.60">
    <property type="entry name" value="Homeodomain-like"/>
    <property type="match status" value="2"/>
</dbReference>
<organism evidence="6 7">
    <name type="scientific">Paenibacillus foliorum</name>
    <dbReference type="NCBI Taxonomy" id="2654974"/>
    <lineage>
        <taxon>Bacteria</taxon>
        <taxon>Bacillati</taxon>
        <taxon>Bacillota</taxon>
        <taxon>Bacilli</taxon>
        <taxon>Bacillales</taxon>
        <taxon>Paenibacillaceae</taxon>
        <taxon>Paenibacillus</taxon>
    </lineage>
</organism>
<evidence type="ECO:0000256" key="2">
    <source>
        <dbReference type="ARBA" id="ARBA00023125"/>
    </source>
</evidence>
<feature type="domain" description="HTH araC/xylS-type" evidence="5">
    <location>
        <begin position="688"/>
        <end position="787"/>
    </location>
</feature>
<comment type="caution">
    <text evidence="6">The sequence shown here is derived from an EMBL/GenBank/DDBJ whole genome shotgun (WGS) entry which is preliminary data.</text>
</comment>
<sequence length="799" mass="91447">MPYVRNLLINKRLNNRSVFISMLISNIVILLLPLVIGFVLYTKVEQIMIANANRSNLAMLEQLRLTMDNQFKEVHQLAQQIIFNPKIDLLLNKDSSEDRYNEIEFIRYLKTYQKIDSGFIKDYYVYFQGSDTILSPSMRTDSKTFYDRYYKYEDMSYEQWSKELLGSYHNMNFLPTATLLRDGGMGMMNNQDRMPINVITYVQSLPVREISNIRGSLVILLDEEQIKDRLKQIEEANQSSLYIVDDKQKLILSTSDEYTLSDDFYAQMTSGTGLFNYILNGKDMMVSYTSTSQAGWKYISVMPKDLYMKPVNGIKMTAFWLFILCLIAGAGFAYLAAYRNYSPIKNMVNAIMQGKRTVKRPSGDEYEFIRESIEGSLVEEKQLRGILSQQAPVMRANFLSRLIRGQVDLSQNNSEESLGFMDISPFVYSSYAVLVIQVDDASGFTPNQSEKQWALIRFIITNIGMDLLNERHIGYMVDLDRDRLAVLINLDSDGHGKAAAELKFIASSLKHIIETRFKVILTVAISKVHESLEEIGEGYEEALAALDYKMLMGQSVIICFDDIKEAELHYHYPIETEAQLMNLVKSGDFESVEKLLDTIYELNFSSNQLTPELGTCIFFNMVSTLLKIMNATNTGYGGMEEAGVFDPIKQLQGCNTAQEMHVKTKRFYEHLTRLLQSERSDHSDQLLADIKRFIDGQFTDPNLGLAMISNHCGKTPQYLSTFFKKASGKNITDYISKIRIDQAKLLMENKALTNLQIAQMVGYTNDLAFIRVFKKNEGVTPGKYRESLSTMTVYESETK</sequence>
<keyword evidence="4" id="KW-1133">Transmembrane helix</keyword>
<dbReference type="InterPro" id="IPR041522">
    <property type="entry name" value="CdaR_GGDEF"/>
</dbReference>
<protein>
    <submittedName>
        <fullName evidence="6">Helix-turn-helix domain-containing protein</fullName>
    </submittedName>
</protein>
<keyword evidence="1" id="KW-0805">Transcription regulation</keyword>
<dbReference type="SMART" id="SM00342">
    <property type="entry name" value="HTH_ARAC"/>
    <property type="match status" value="1"/>
</dbReference>
<dbReference type="EMBL" id="WHOD01000121">
    <property type="protein sequence ID" value="NOU97706.1"/>
    <property type="molecule type" value="Genomic_DNA"/>
</dbReference>
<dbReference type="InterPro" id="IPR018060">
    <property type="entry name" value="HTH_AraC"/>
</dbReference>
<evidence type="ECO:0000256" key="4">
    <source>
        <dbReference type="SAM" id="Phobius"/>
    </source>
</evidence>
<proteinExistence type="predicted"/>